<dbReference type="Proteomes" id="UP000237822">
    <property type="component" value="Unassembled WGS sequence"/>
</dbReference>
<dbReference type="SUPFAM" id="SSF55961">
    <property type="entry name" value="Bet v1-like"/>
    <property type="match status" value="1"/>
</dbReference>
<dbReference type="RefSeq" id="WP_106298685.1">
    <property type="nucleotide sequence ID" value="NZ_PVTI01000028.1"/>
</dbReference>
<evidence type="ECO:0000313" key="3">
    <source>
        <dbReference type="Proteomes" id="UP000237822"/>
    </source>
</evidence>
<dbReference type="InterPro" id="IPR023393">
    <property type="entry name" value="START-like_dom_sf"/>
</dbReference>
<dbReference type="EMBL" id="PVTI01000028">
    <property type="protein sequence ID" value="PRY53423.1"/>
    <property type="molecule type" value="Genomic_DNA"/>
</dbReference>
<dbReference type="Gene3D" id="3.30.530.20">
    <property type="match status" value="1"/>
</dbReference>
<gene>
    <name evidence="2" type="ORF">BCF74_12842</name>
</gene>
<dbReference type="InterPro" id="IPR019587">
    <property type="entry name" value="Polyketide_cyclase/dehydratase"/>
</dbReference>
<dbReference type="Pfam" id="PF10604">
    <property type="entry name" value="Polyketide_cyc2"/>
    <property type="match status" value="1"/>
</dbReference>
<dbReference type="OrthoDB" id="4483486at2"/>
<feature type="region of interest" description="Disordered" evidence="1">
    <location>
        <begin position="150"/>
        <end position="190"/>
    </location>
</feature>
<dbReference type="CDD" id="cd07812">
    <property type="entry name" value="SRPBCC"/>
    <property type="match status" value="1"/>
</dbReference>
<dbReference type="AlphaFoldDB" id="A0A2T0U673"/>
<accession>A0A2T0U673</accession>
<evidence type="ECO:0000256" key="1">
    <source>
        <dbReference type="SAM" id="MobiDB-lite"/>
    </source>
</evidence>
<sequence length="190" mass="20975">MQLLQRPEVSRQVAAPADAVWDVLADGWFYATWVVGASRVRKVDRDWPAPGARLHHSVGPWPAVISDSTSVEEAEAPRRLVLRARGWPLGEARVIITVEPDGANQCTVTMVEDAITGPGRLVPMPLRQLGILPRNQEALRRLALIAEGRHREQVAEDTEAGESADQTGSGRQDTRPRRAKKAPTKRSERT</sequence>
<comment type="caution">
    <text evidence="2">The sequence shown here is derived from an EMBL/GenBank/DDBJ whole genome shotgun (WGS) entry which is preliminary data.</text>
</comment>
<evidence type="ECO:0000313" key="2">
    <source>
        <dbReference type="EMBL" id="PRY53423.1"/>
    </source>
</evidence>
<organism evidence="2 3">
    <name type="scientific">Knoellia remsis</name>
    <dbReference type="NCBI Taxonomy" id="407159"/>
    <lineage>
        <taxon>Bacteria</taxon>
        <taxon>Bacillati</taxon>
        <taxon>Actinomycetota</taxon>
        <taxon>Actinomycetes</taxon>
        <taxon>Micrococcales</taxon>
        <taxon>Intrasporangiaceae</taxon>
        <taxon>Knoellia</taxon>
    </lineage>
</organism>
<name>A0A2T0U673_9MICO</name>
<keyword evidence="3" id="KW-1185">Reference proteome</keyword>
<reference evidence="2 3" key="1">
    <citation type="submission" date="2018-03" db="EMBL/GenBank/DDBJ databases">
        <title>Genomic Encyclopedia of Archaeal and Bacterial Type Strains, Phase II (KMG-II): from individual species to whole genera.</title>
        <authorList>
            <person name="Goeker M."/>
        </authorList>
    </citation>
    <scope>NUCLEOTIDE SEQUENCE [LARGE SCALE GENOMIC DNA]</scope>
    <source>
        <strain evidence="2 3">ATCC BAA-1496</strain>
    </source>
</reference>
<proteinExistence type="predicted"/>
<protein>
    <submittedName>
        <fullName evidence="2">Polyketide cyclase/dehydrase/lipid transport protein</fullName>
    </submittedName>
</protein>